<feature type="domain" description="PTS EIIB type-1" evidence="14">
    <location>
        <begin position="455"/>
        <end position="536"/>
    </location>
</feature>
<dbReference type="GO" id="GO:0005886">
    <property type="term" value="C:plasma membrane"/>
    <property type="evidence" value="ECO:0007669"/>
    <property type="project" value="UniProtKB-SubCell"/>
</dbReference>
<dbReference type="PROSITE" id="PS51098">
    <property type="entry name" value="PTS_EIIB_TYPE_1"/>
    <property type="match status" value="1"/>
</dbReference>
<evidence type="ECO:0000313" key="16">
    <source>
        <dbReference type="EMBL" id="HIX82912.1"/>
    </source>
</evidence>
<dbReference type="PANTHER" id="PTHR30009">
    <property type="entry name" value="CYTOCHROME C-TYPE SYNTHESIS PROTEIN AND PTS TRANSMEMBRANE COMPONENT"/>
    <property type="match status" value="1"/>
</dbReference>
<dbReference type="GO" id="GO:0008982">
    <property type="term" value="F:protein-N(PI)-phosphohistidine-sugar phosphotransferase activity"/>
    <property type="evidence" value="ECO:0007669"/>
    <property type="project" value="InterPro"/>
</dbReference>
<keyword evidence="5" id="KW-0808">Transferase</keyword>
<keyword evidence="8" id="KW-0418">Kinase</keyword>
<evidence type="ECO:0000256" key="4">
    <source>
        <dbReference type="ARBA" id="ARBA00022597"/>
    </source>
</evidence>
<evidence type="ECO:0000256" key="7">
    <source>
        <dbReference type="ARBA" id="ARBA00022692"/>
    </source>
</evidence>
<dbReference type="PROSITE" id="PS51093">
    <property type="entry name" value="PTS_EIIA_TYPE_1"/>
    <property type="match status" value="1"/>
</dbReference>
<keyword evidence="3" id="KW-1003">Cell membrane</keyword>
<keyword evidence="4" id="KW-0762">Sugar transport</keyword>
<dbReference type="SUPFAM" id="SSF51261">
    <property type="entry name" value="Duplicated hybrid motif"/>
    <property type="match status" value="1"/>
</dbReference>
<organism evidence="16 17">
    <name type="scientific">Candidatus Erysipelatoclostridium merdavium</name>
    <dbReference type="NCBI Taxonomy" id="2838566"/>
    <lineage>
        <taxon>Bacteria</taxon>
        <taxon>Bacillati</taxon>
        <taxon>Bacillota</taxon>
        <taxon>Erysipelotrichia</taxon>
        <taxon>Erysipelotrichales</taxon>
        <taxon>Erysipelotrichales incertae sedis</taxon>
    </lineage>
</organism>
<feature type="transmembrane region" description="Helical" evidence="12">
    <location>
        <begin position="56"/>
        <end position="82"/>
    </location>
</feature>
<feature type="transmembrane region" description="Helical" evidence="12">
    <location>
        <begin position="397"/>
        <end position="419"/>
    </location>
</feature>
<evidence type="ECO:0000256" key="12">
    <source>
        <dbReference type="SAM" id="Phobius"/>
    </source>
</evidence>
<dbReference type="Pfam" id="PF02378">
    <property type="entry name" value="PTS_EIIC"/>
    <property type="match status" value="1"/>
</dbReference>
<dbReference type="PROSITE" id="PS51103">
    <property type="entry name" value="PTS_EIIC_TYPE_1"/>
    <property type="match status" value="1"/>
</dbReference>
<dbReference type="Pfam" id="PF00367">
    <property type="entry name" value="PTS_EIIB"/>
    <property type="match status" value="1"/>
</dbReference>
<dbReference type="Gene3D" id="2.70.70.10">
    <property type="entry name" value="Glucose Permease (Domain IIA)"/>
    <property type="match status" value="1"/>
</dbReference>
<dbReference type="InterPro" id="IPR050429">
    <property type="entry name" value="PTS_Glucose_EIICBA"/>
</dbReference>
<dbReference type="GO" id="GO:0016301">
    <property type="term" value="F:kinase activity"/>
    <property type="evidence" value="ECO:0007669"/>
    <property type="project" value="UniProtKB-KW"/>
</dbReference>
<keyword evidence="7 12" id="KW-0812">Transmembrane</keyword>
<feature type="transmembrane region" description="Helical" evidence="12">
    <location>
        <begin position="318"/>
        <end position="335"/>
    </location>
</feature>
<evidence type="ECO:0000256" key="5">
    <source>
        <dbReference type="ARBA" id="ARBA00022679"/>
    </source>
</evidence>
<dbReference type="GO" id="GO:0090563">
    <property type="term" value="F:protein-phosphocysteine-sugar phosphotransferase activity"/>
    <property type="evidence" value="ECO:0007669"/>
    <property type="project" value="TreeGrafter"/>
</dbReference>
<feature type="transmembrane region" description="Helical" evidence="12">
    <location>
        <begin position="181"/>
        <end position="201"/>
    </location>
</feature>
<evidence type="ECO:0000256" key="8">
    <source>
        <dbReference type="ARBA" id="ARBA00022777"/>
    </source>
</evidence>
<evidence type="ECO:0000256" key="3">
    <source>
        <dbReference type="ARBA" id="ARBA00022475"/>
    </source>
</evidence>
<feature type="transmembrane region" description="Helical" evidence="12">
    <location>
        <begin position="94"/>
        <end position="114"/>
    </location>
</feature>
<dbReference type="FunFam" id="2.70.70.10:FF:000001">
    <property type="entry name" value="PTS system glucose-specific IIA component"/>
    <property type="match status" value="1"/>
</dbReference>
<evidence type="ECO:0000256" key="2">
    <source>
        <dbReference type="ARBA" id="ARBA00022448"/>
    </source>
</evidence>
<feature type="transmembrane region" description="Helical" evidence="12">
    <location>
        <begin position="285"/>
        <end position="306"/>
    </location>
</feature>
<dbReference type="Proteomes" id="UP000886724">
    <property type="component" value="Unassembled WGS sequence"/>
</dbReference>
<feature type="domain" description="PTS EIIA type-1" evidence="13">
    <location>
        <begin position="569"/>
        <end position="673"/>
    </location>
</feature>
<sequence>MKSKILGVLQRIGRSFMLPIALLPIAGFFLGIGRSLTNETTIQTLHLDAFLGQGTFINSFLTILTKVGTVLFNNLPLIFAASVALGMAKKAKEVAVLSSIIAFFVMHTTINSMLTLDGMLINDQIAGHVLQGTITSVCGINSLEMGVFGGIIVGLGVGFLHNRFYQIELPSVLSFFEGERFIPIISAIVYVFVGIVMFYFWPFVQNLIFELGHLISSTGYFGTFVYGMIERLLVPFGLHHVFYLPFWQTAIGGSMLVNGTMVYGAQNIFFAQLADPSVVHFSSEATKYFTGKFIFMIFGLPGAALAMYQCAKPEKRKAIGSLLLTASLTSMLTGITEPLEFTFLFSAPLLFGIEVILAGSAYMIAHICNIAVGLTFSGSLIDLIVFGVLQGNSKTSWLLMIPIGIVYFGLYYFSFRFLIKKLNLKTIGREDDDRLVVFKKPKIGDKKIFDEIEVDKQIQMIVRGLGGRDNFSDLDCCITRLRAAIVNTDLVSESLLKQAGAAAIVLQGNNIQIIYGPKASSVKVRLEEYLQNIPPEYDELPVKENKETSVIEIGNVVDGEVLPIEDSCDDLFAHKLLGDGVMIKPYHGLVVAPCNGIITMVYPTKHALGIQLDNGYELLIHFGINTVNLQGNGFELLVNANQRVKKGDLLWNADLEYIKENAVSENILLVVTKIDDNCQIEKEYGKKDSGTTILRLCN</sequence>
<protein>
    <submittedName>
        <fullName evidence="16">Glucose PTS transporter subunit IIA</fullName>
    </submittedName>
</protein>
<proteinExistence type="predicted"/>
<evidence type="ECO:0000256" key="11">
    <source>
        <dbReference type="PROSITE-ProRule" id="PRU00421"/>
    </source>
</evidence>
<comment type="subcellular location">
    <subcellularLocation>
        <location evidence="1">Cell membrane</location>
        <topology evidence="1">Multi-pass membrane protein</topology>
    </subcellularLocation>
</comment>
<keyword evidence="6" id="KW-0598">Phosphotransferase system</keyword>
<feature type="domain" description="PTS EIIC type-1" evidence="15">
    <location>
        <begin position="3"/>
        <end position="431"/>
    </location>
</feature>
<evidence type="ECO:0000313" key="17">
    <source>
        <dbReference type="Proteomes" id="UP000886724"/>
    </source>
</evidence>
<feature type="transmembrane region" description="Helical" evidence="12">
    <location>
        <begin position="371"/>
        <end position="391"/>
    </location>
</feature>
<dbReference type="PROSITE" id="PS00371">
    <property type="entry name" value="PTS_EIIA_TYPE_1_HIS"/>
    <property type="match status" value="1"/>
</dbReference>
<evidence type="ECO:0000256" key="9">
    <source>
        <dbReference type="ARBA" id="ARBA00022989"/>
    </source>
</evidence>
<dbReference type="Gene3D" id="3.30.1360.60">
    <property type="entry name" value="Glucose permease domain IIB"/>
    <property type="match status" value="1"/>
</dbReference>
<name>A0A9D1XPN2_9FIRM</name>
<comment type="caution">
    <text evidence="16">The sequence shown here is derived from an EMBL/GenBank/DDBJ whole genome shotgun (WGS) entry which is preliminary data.</text>
</comment>
<evidence type="ECO:0000256" key="1">
    <source>
        <dbReference type="ARBA" id="ARBA00004651"/>
    </source>
</evidence>
<keyword evidence="9 12" id="KW-1133">Transmembrane helix</keyword>
<feature type="transmembrane region" description="Helical" evidence="12">
    <location>
        <begin position="207"/>
        <end position="229"/>
    </location>
</feature>
<keyword evidence="2" id="KW-0813">Transport</keyword>
<keyword evidence="10 12" id="KW-0472">Membrane</keyword>
<dbReference type="AlphaFoldDB" id="A0A9D1XPN2"/>
<dbReference type="InterPro" id="IPR001996">
    <property type="entry name" value="PTS_IIB_1"/>
</dbReference>
<dbReference type="Pfam" id="PF00358">
    <property type="entry name" value="PTS_EIIA_1"/>
    <property type="match status" value="1"/>
</dbReference>
<dbReference type="GO" id="GO:0009401">
    <property type="term" value="P:phosphoenolpyruvate-dependent sugar phosphotransferase system"/>
    <property type="evidence" value="ECO:0007669"/>
    <property type="project" value="UniProtKB-KW"/>
</dbReference>
<feature type="transmembrane region" description="Helical" evidence="12">
    <location>
        <begin position="12"/>
        <end position="36"/>
    </location>
</feature>
<evidence type="ECO:0000256" key="6">
    <source>
        <dbReference type="ARBA" id="ARBA00022683"/>
    </source>
</evidence>
<evidence type="ECO:0000259" key="15">
    <source>
        <dbReference type="PROSITE" id="PS51103"/>
    </source>
</evidence>
<dbReference type="InterPro" id="IPR018113">
    <property type="entry name" value="PTrfase_EIIB_Cys"/>
</dbReference>
<evidence type="ECO:0000259" key="14">
    <source>
        <dbReference type="PROSITE" id="PS51098"/>
    </source>
</evidence>
<evidence type="ECO:0000259" key="13">
    <source>
        <dbReference type="PROSITE" id="PS51093"/>
    </source>
</evidence>
<feature type="transmembrane region" description="Helical" evidence="12">
    <location>
        <begin position="134"/>
        <end position="160"/>
    </location>
</feature>
<feature type="active site" description="Phosphocysteine intermediate; for EIIB activity" evidence="11">
    <location>
        <position position="477"/>
    </location>
</feature>
<dbReference type="InterPro" id="IPR036878">
    <property type="entry name" value="Glu_permease_IIB"/>
</dbReference>
<reference evidence="16" key="2">
    <citation type="submission" date="2021-04" db="EMBL/GenBank/DDBJ databases">
        <authorList>
            <person name="Gilroy R."/>
        </authorList>
    </citation>
    <scope>NUCLEOTIDE SEQUENCE</scope>
    <source>
        <strain evidence="16">ChiGjej1B1-14440</strain>
    </source>
</reference>
<dbReference type="CDD" id="cd00212">
    <property type="entry name" value="PTS_IIB_glc"/>
    <property type="match status" value="1"/>
</dbReference>
<dbReference type="InterPro" id="IPR001127">
    <property type="entry name" value="PTS_EIIA_1_perm"/>
</dbReference>
<dbReference type="NCBIfam" id="TIGR00826">
    <property type="entry name" value="EIIB_glc"/>
    <property type="match status" value="1"/>
</dbReference>
<dbReference type="InterPro" id="IPR013013">
    <property type="entry name" value="PTS_EIIC_1"/>
</dbReference>
<dbReference type="InterPro" id="IPR011055">
    <property type="entry name" value="Dup_hybrid_motif"/>
</dbReference>
<gene>
    <name evidence="16" type="ORF">H9980_13240</name>
</gene>
<dbReference type="NCBIfam" id="TIGR00830">
    <property type="entry name" value="PTBA"/>
    <property type="match status" value="1"/>
</dbReference>
<dbReference type="EMBL" id="DXET01000297">
    <property type="protein sequence ID" value="HIX82912.1"/>
    <property type="molecule type" value="Genomic_DNA"/>
</dbReference>
<accession>A0A9D1XPN2</accession>
<reference evidence="16" key="1">
    <citation type="journal article" date="2021" name="PeerJ">
        <title>Extensive microbial diversity within the chicken gut microbiome revealed by metagenomics and culture.</title>
        <authorList>
            <person name="Gilroy R."/>
            <person name="Ravi A."/>
            <person name="Getino M."/>
            <person name="Pursley I."/>
            <person name="Horton D.L."/>
            <person name="Alikhan N.F."/>
            <person name="Baker D."/>
            <person name="Gharbi K."/>
            <person name="Hall N."/>
            <person name="Watson M."/>
            <person name="Adriaenssens E.M."/>
            <person name="Foster-Nyarko E."/>
            <person name="Jarju S."/>
            <person name="Secka A."/>
            <person name="Antonio M."/>
            <person name="Oren A."/>
            <person name="Chaudhuri R.R."/>
            <person name="La Ragione R."/>
            <person name="Hildebrand F."/>
            <person name="Pallen M.J."/>
        </authorList>
    </citation>
    <scope>NUCLEOTIDE SEQUENCE</scope>
    <source>
        <strain evidence="16">ChiGjej1B1-14440</strain>
    </source>
</reference>
<dbReference type="SUPFAM" id="SSF55604">
    <property type="entry name" value="Glucose permease domain IIB"/>
    <property type="match status" value="1"/>
</dbReference>
<feature type="transmembrane region" description="Helical" evidence="12">
    <location>
        <begin position="241"/>
        <end position="265"/>
    </location>
</feature>
<dbReference type="PANTHER" id="PTHR30009:SF24">
    <property type="entry name" value="PTS SYSTEM, IIBC COMPONENT"/>
    <property type="match status" value="1"/>
</dbReference>
<feature type="transmembrane region" description="Helical" evidence="12">
    <location>
        <begin position="341"/>
        <end position="364"/>
    </location>
</feature>
<dbReference type="InterPro" id="IPR003352">
    <property type="entry name" value="PTS_EIIC"/>
</dbReference>
<evidence type="ECO:0000256" key="10">
    <source>
        <dbReference type="ARBA" id="ARBA00023136"/>
    </source>
</evidence>